<name>A0ABQ8TKX1_PERAM</name>
<feature type="compositionally biased region" description="Pro residues" evidence="1">
    <location>
        <begin position="105"/>
        <end position="120"/>
    </location>
</feature>
<keyword evidence="3" id="KW-1185">Reference proteome</keyword>
<accession>A0ABQ8TKX1</accession>
<dbReference type="Proteomes" id="UP001148838">
    <property type="component" value="Unassembled WGS sequence"/>
</dbReference>
<feature type="compositionally biased region" description="Low complexity" evidence="1">
    <location>
        <begin position="60"/>
        <end position="104"/>
    </location>
</feature>
<reference evidence="2 3" key="1">
    <citation type="journal article" date="2022" name="Allergy">
        <title>Genome assembly and annotation of Periplaneta americana reveal a comprehensive cockroach allergen profile.</title>
        <authorList>
            <person name="Wang L."/>
            <person name="Xiong Q."/>
            <person name="Saelim N."/>
            <person name="Wang L."/>
            <person name="Nong W."/>
            <person name="Wan A.T."/>
            <person name="Shi M."/>
            <person name="Liu X."/>
            <person name="Cao Q."/>
            <person name="Hui J.H.L."/>
            <person name="Sookrung N."/>
            <person name="Leung T.F."/>
            <person name="Tungtrongchitr A."/>
            <person name="Tsui S.K.W."/>
        </authorList>
    </citation>
    <scope>NUCLEOTIDE SEQUENCE [LARGE SCALE GENOMIC DNA]</scope>
    <source>
        <strain evidence="2">PWHHKU_190912</strain>
    </source>
</reference>
<sequence length="282" mass="31343">MFVGPAPRHNKNKYAREKVLSYIVGEMNIEGFGAFEGGVPRGNQPPYLGGPGTGPGTPGPGSSFPQQQQQPGPQQQQQQQQQPQQQQQTPVPQSGSQQQQQHQYPPYPPRYPTPPGPGPGPAGRQPFAPHQNVEKASGTSVLITLKITISATVAQINGGRLHLQCSSEVVTSFSGVMPVVNLQFRRDEVTGEWRKLHNAELHALYSSPDIIGNIKSRRLRWAGHVARTGESRNPYTVLVGRPEGKMPLGRPRRRWENNIKMDLREMGYDDREWINLAQDRDQ</sequence>
<proteinExistence type="predicted"/>
<organism evidence="2 3">
    <name type="scientific">Periplaneta americana</name>
    <name type="common">American cockroach</name>
    <name type="synonym">Blatta americana</name>
    <dbReference type="NCBI Taxonomy" id="6978"/>
    <lineage>
        <taxon>Eukaryota</taxon>
        <taxon>Metazoa</taxon>
        <taxon>Ecdysozoa</taxon>
        <taxon>Arthropoda</taxon>
        <taxon>Hexapoda</taxon>
        <taxon>Insecta</taxon>
        <taxon>Pterygota</taxon>
        <taxon>Neoptera</taxon>
        <taxon>Polyneoptera</taxon>
        <taxon>Dictyoptera</taxon>
        <taxon>Blattodea</taxon>
        <taxon>Blattoidea</taxon>
        <taxon>Blattidae</taxon>
        <taxon>Blattinae</taxon>
        <taxon>Periplaneta</taxon>
    </lineage>
</organism>
<dbReference type="EMBL" id="JAJSOF020000009">
    <property type="protein sequence ID" value="KAJ4446551.1"/>
    <property type="molecule type" value="Genomic_DNA"/>
</dbReference>
<comment type="caution">
    <text evidence="2">The sequence shown here is derived from an EMBL/GenBank/DDBJ whole genome shotgun (WGS) entry which is preliminary data.</text>
</comment>
<feature type="region of interest" description="Disordered" evidence="1">
    <location>
        <begin position="36"/>
        <end position="130"/>
    </location>
</feature>
<evidence type="ECO:0000313" key="2">
    <source>
        <dbReference type="EMBL" id="KAJ4446551.1"/>
    </source>
</evidence>
<evidence type="ECO:0000313" key="3">
    <source>
        <dbReference type="Proteomes" id="UP001148838"/>
    </source>
</evidence>
<protein>
    <submittedName>
        <fullName evidence="2">Uncharacterized protein</fullName>
    </submittedName>
</protein>
<evidence type="ECO:0000256" key="1">
    <source>
        <dbReference type="SAM" id="MobiDB-lite"/>
    </source>
</evidence>
<gene>
    <name evidence="2" type="ORF">ANN_13248</name>
</gene>